<evidence type="ECO:0000256" key="1">
    <source>
        <dbReference type="SAM" id="MobiDB-lite"/>
    </source>
</evidence>
<proteinExistence type="predicted"/>
<dbReference type="AlphaFoldDB" id="A0A399F619"/>
<sequence>MNTLSNESSMINALHAPGPNSEHREKLMQFGRLVGSWDLDVIYYDESGGIKRRIPGEWHFGWALEGRAIQDVWMVPPRPQRPAEGPAPGEYGVTLRFYDPRIDAWRSTWHGPVNGIVWPFIARQMGDEMVLERTLEDGGLTRWIFSKMNPESFHWRAVVSTDGGKTWRLEQEMFAKRRQ</sequence>
<dbReference type="OrthoDB" id="9814791at2"/>
<evidence type="ECO:0000313" key="3">
    <source>
        <dbReference type="Proteomes" id="UP000266178"/>
    </source>
</evidence>
<organism evidence="2 3">
    <name type="scientific">Meiothermus granaticius NBRC 107808</name>
    <dbReference type="NCBI Taxonomy" id="1227551"/>
    <lineage>
        <taxon>Bacteria</taxon>
        <taxon>Thermotogati</taxon>
        <taxon>Deinococcota</taxon>
        <taxon>Deinococci</taxon>
        <taxon>Thermales</taxon>
        <taxon>Thermaceae</taxon>
        <taxon>Meiothermus</taxon>
    </lineage>
</organism>
<accession>A0A399F619</accession>
<feature type="region of interest" description="Disordered" evidence="1">
    <location>
        <begin position="1"/>
        <end position="20"/>
    </location>
</feature>
<comment type="caution">
    <text evidence="2">The sequence shown here is derived from an EMBL/GenBank/DDBJ whole genome shotgun (WGS) entry which is preliminary data.</text>
</comment>
<name>A0A399F619_9DEIN</name>
<dbReference type="EMBL" id="QWLB01000060">
    <property type="protein sequence ID" value="RIH91076.1"/>
    <property type="molecule type" value="Genomic_DNA"/>
</dbReference>
<evidence type="ECO:0008006" key="4">
    <source>
        <dbReference type="Google" id="ProtNLM"/>
    </source>
</evidence>
<evidence type="ECO:0000313" key="2">
    <source>
        <dbReference type="EMBL" id="RIH91076.1"/>
    </source>
</evidence>
<gene>
    <name evidence="2" type="ORF">Mgrana_03048</name>
</gene>
<reference evidence="2 3" key="1">
    <citation type="submission" date="2018-08" db="EMBL/GenBank/DDBJ databases">
        <title>Meiothermus granaticius genome AF-68 sequencing project.</title>
        <authorList>
            <person name="Da Costa M.S."/>
            <person name="Albuquerque L."/>
            <person name="Raposo P."/>
            <person name="Froufe H.J.C."/>
            <person name="Barroso C.S."/>
            <person name="Egas C."/>
        </authorList>
    </citation>
    <scope>NUCLEOTIDE SEQUENCE [LARGE SCALE GENOMIC DNA]</scope>
    <source>
        <strain evidence="2 3">AF-68</strain>
    </source>
</reference>
<protein>
    <recommendedName>
        <fullName evidence="4">DUF1579 domain-containing protein</fullName>
    </recommendedName>
</protein>
<keyword evidence="3" id="KW-1185">Reference proteome</keyword>
<dbReference type="Proteomes" id="UP000266178">
    <property type="component" value="Unassembled WGS sequence"/>
</dbReference>
<dbReference type="RefSeq" id="WP_119358475.1">
    <property type="nucleotide sequence ID" value="NZ_BJXM01000017.1"/>
</dbReference>
<feature type="compositionally biased region" description="Polar residues" evidence="1">
    <location>
        <begin position="1"/>
        <end position="11"/>
    </location>
</feature>